<reference evidence="1 2" key="1">
    <citation type="submission" date="2020-11" db="EMBL/GenBank/DDBJ databases">
        <title>WGS of Herminiimonas contaminans strain Marseille-Q4544 isolated from planarians Schmidtea mediterranea.</title>
        <authorList>
            <person name="Kangale L."/>
        </authorList>
    </citation>
    <scope>NUCLEOTIDE SEQUENCE [LARGE SCALE GENOMIC DNA]</scope>
    <source>
        <strain evidence="1 2">Marseille-Q4544</strain>
    </source>
</reference>
<comment type="caution">
    <text evidence="1">The sequence shown here is derived from an EMBL/GenBank/DDBJ whole genome shotgun (WGS) entry which is preliminary data.</text>
</comment>
<organism evidence="1 2">
    <name type="scientific">Herminiimonas contaminans</name>
    <dbReference type="NCBI Taxonomy" id="1111140"/>
    <lineage>
        <taxon>Bacteria</taxon>
        <taxon>Pseudomonadati</taxon>
        <taxon>Pseudomonadota</taxon>
        <taxon>Betaproteobacteria</taxon>
        <taxon>Burkholderiales</taxon>
        <taxon>Oxalobacteraceae</taxon>
        <taxon>Herminiimonas</taxon>
    </lineage>
</organism>
<sequence length="102" mass="11496">MKTQVAQSSIDCFHGRVQNDRARQQALILSVMEPGRAYTGQQLAKLTGLTPNVISGRVFELREETKQLVRLLDRQVCPISHVSVFVHVKPVAMPVEQMELLQ</sequence>
<dbReference type="RefSeq" id="WP_195875378.1">
    <property type="nucleotide sequence ID" value="NZ_JADOEL010000005.1"/>
</dbReference>
<evidence type="ECO:0000313" key="2">
    <source>
        <dbReference type="Proteomes" id="UP000657372"/>
    </source>
</evidence>
<keyword evidence="2" id="KW-1185">Reference proteome</keyword>
<dbReference type="EMBL" id="JADOEL010000005">
    <property type="protein sequence ID" value="MBF8177829.1"/>
    <property type="molecule type" value="Genomic_DNA"/>
</dbReference>
<protein>
    <submittedName>
        <fullName evidence="1">Uncharacterized protein</fullName>
    </submittedName>
</protein>
<gene>
    <name evidence="1" type="ORF">IXC47_09065</name>
</gene>
<proteinExistence type="predicted"/>
<name>A0ABS0ESV7_9BURK</name>
<accession>A0ABS0ESV7</accession>
<dbReference type="Proteomes" id="UP000657372">
    <property type="component" value="Unassembled WGS sequence"/>
</dbReference>
<evidence type="ECO:0000313" key="1">
    <source>
        <dbReference type="EMBL" id="MBF8177829.1"/>
    </source>
</evidence>